<dbReference type="AlphaFoldDB" id="A0AAE0SDN6"/>
<protein>
    <submittedName>
        <fullName evidence="1">Uncharacterized protein</fullName>
    </submittedName>
</protein>
<dbReference type="EMBL" id="JAEAOA010001266">
    <property type="protein sequence ID" value="KAK3589420.1"/>
    <property type="molecule type" value="Genomic_DNA"/>
</dbReference>
<proteinExistence type="predicted"/>
<reference evidence="1" key="1">
    <citation type="journal article" date="2021" name="Genome Biol. Evol.">
        <title>A High-Quality Reference Genome for a Parasitic Bivalve with Doubly Uniparental Inheritance (Bivalvia: Unionida).</title>
        <authorList>
            <person name="Smith C.H."/>
        </authorList>
    </citation>
    <scope>NUCLEOTIDE SEQUENCE</scope>
    <source>
        <strain evidence="1">CHS0354</strain>
    </source>
</reference>
<reference evidence="1" key="3">
    <citation type="submission" date="2023-05" db="EMBL/GenBank/DDBJ databases">
        <authorList>
            <person name="Smith C.H."/>
        </authorList>
    </citation>
    <scope>NUCLEOTIDE SEQUENCE</scope>
    <source>
        <strain evidence="1">CHS0354</strain>
        <tissue evidence="1">Mantle</tissue>
    </source>
</reference>
<gene>
    <name evidence="1" type="ORF">CHS0354_020749</name>
</gene>
<keyword evidence="2" id="KW-1185">Reference proteome</keyword>
<accession>A0AAE0SDN6</accession>
<comment type="caution">
    <text evidence="1">The sequence shown here is derived from an EMBL/GenBank/DDBJ whole genome shotgun (WGS) entry which is preliminary data.</text>
</comment>
<evidence type="ECO:0000313" key="2">
    <source>
        <dbReference type="Proteomes" id="UP001195483"/>
    </source>
</evidence>
<evidence type="ECO:0000313" key="1">
    <source>
        <dbReference type="EMBL" id="KAK3589420.1"/>
    </source>
</evidence>
<dbReference type="Proteomes" id="UP001195483">
    <property type="component" value="Unassembled WGS sequence"/>
</dbReference>
<organism evidence="1 2">
    <name type="scientific">Potamilus streckersoni</name>
    <dbReference type="NCBI Taxonomy" id="2493646"/>
    <lineage>
        <taxon>Eukaryota</taxon>
        <taxon>Metazoa</taxon>
        <taxon>Spiralia</taxon>
        <taxon>Lophotrochozoa</taxon>
        <taxon>Mollusca</taxon>
        <taxon>Bivalvia</taxon>
        <taxon>Autobranchia</taxon>
        <taxon>Heteroconchia</taxon>
        <taxon>Palaeoheterodonta</taxon>
        <taxon>Unionida</taxon>
        <taxon>Unionoidea</taxon>
        <taxon>Unionidae</taxon>
        <taxon>Ambleminae</taxon>
        <taxon>Lampsilini</taxon>
        <taxon>Potamilus</taxon>
    </lineage>
</organism>
<sequence>MQGALNATIGAHQAACLSTPCINTTKSKVKIGTCAYPRVLYPDLQGQAANVAKVEKYTKNKVKENMEYNSTLDRSMLNIRIDKYFRLEQKQMHRVCPCISERAYTQSGLTNEYSMENLYMYLVNLLGADRNGIATKGQVILPLLVGHLRLEQKFQLKTSVTQLY</sequence>
<name>A0AAE0SDN6_9BIVA</name>
<reference evidence="1" key="2">
    <citation type="journal article" date="2021" name="Genome Biol. Evol.">
        <title>Developing a high-quality reference genome for a parasitic bivalve with doubly uniparental inheritance (Bivalvia: Unionida).</title>
        <authorList>
            <person name="Smith C.H."/>
        </authorList>
    </citation>
    <scope>NUCLEOTIDE SEQUENCE</scope>
    <source>
        <strain evidence="1">CHS0354</strain>
        <tissue evidence="1">Mantle</tissue>
    </source>
</reference>